<keyword evidence="1" id="KW-0812">Transmembrane</keyword>
<evidence type="ECO:0000256" key="1">
    <source>
        <dbReference type="SAM" id="Phobius"/>
    </source>
</evidence>
<keyword evidence="1" id="KW-1133">Transmembrane helix</keyword>
<keyword evidence="3" id="KW-1185">Reference proteome</keyword>
<reference evidence="3" key="1">
    <citation type="journal article" date="2019" name="Int. J. Syst. Evol. Microbiol.">
        <title>The Global Catalogue of Microorganisms (GCM) 10K type strain sequencing project: providing services to taxonomists for standard genome sequencing and annotation.</title>
        <authorList>
            <consortium name="The Broad Institute Genomics Platform"/>
            <consortium name="The Broad Institute Genome Sequencing Center for Infectious Disease"/>
            <person name="Wu L."/>
            <person name="Ma J."/>
        </authorList>
    </citation>
    <scope>NUCLEOTIDE SEQUENCE [LARGE SCALE GENOMIC DNA]</scope>
    <source>
        <strain evidence="3">JCM 16211</strain>
    </source>
</reference>
<feature type="transmembrane region" description="Helical" evidence="1">
    <location>
        <begin position="43"/>
        <end position="61"/>
    </location>
</feature>
<keyword evidence="1" id="KW-0472">Membrane</keyword>
<name>A0ABP3CKL4_9GAMM</name>
<accession>A0ABP3CKL4</accession>
<dbReference type="RefSeq" id="WP_343988823.1">
    <property type="nucleotide sequence ID" value="NZ_BAAAFM010000003.1"/>
</dbReference>
<gene>
    <name evidence="2" type="ORF">GCM10009123_15000</name>
</gene>
<feature type="transmembrane region" description="Helical" evidence="1">
    <location>
        <begin position="16"/>
        <end position="36"/>
    </location>
</feature>
<evidence type="ECO:0000313" key="2">
    <source>
        <dbReference type="EMBL" id="GAA0208540.1"/>
    </source>
</evidence>
<dbReference type="Proteomes" id="UP001501221">
    <property type="component" value="Unassembled WGS sequence"/>
</dbReference>
<evidence type="ECO:0000313" key="3">
    <source>
        <dbReference type="Proteomes" id="UP001501221"/>
    </source>
</evidence>
<feature type="transmembrane region" description="Helical" evidence="1">
    <location>
        <begin position="73"/>
        <end position="91"/>
    </location>
</feature>
<proteinExistence type="predicted"/>
<dbReference type="EMBL" id="BAAAFM010000003">
    <property type="protein sequence ID" value="GAA0208540.1"/>
    <property type="molecule type" value="Genomic_DNA"/>
</dbReference>
<organism evidence="2 3">
    <name type="scientific">Kangiella japonica</name>
    <dbReference type="NCBI Taxonomy" id="647384"/>
    <lineage>
        <taxon>Bacteria</taxon>
        <taxon>Pseudomonadati</taxon>
        <taxon>Pseudomonadota</taxon>
        <taxon>Gammaproteobacteria</taxon>
        <taxon>Kangiellales</taxon>
        <taxon>Kangiellaceae</taxon>
        <taxon>Kangiella</taxon>
    </lineage>
</organism>
<protein>
    <submittedName>
        <fullName evidence="2">Uncharacterized protein</fullName>
    </submittedName>
</protein>
<comment type="caution">
    <text evidence="2">The sequence shown here is derived from an EMBL/GenBank/DDBJ whole genome shotgun (WGS) entry which is preliminary data.</text>
</comment>
<sequence length="104" mass="12062">MVADTNRATWLFVFQYLLYPLLAPPYLVLMAALILLKKVNRYTLVFVGCIFGFTFWLTLHLTENWLPFSEYGYVLYSLAGALGGWITYRVLDKNSLEKEQSPKD</sequence>